<dbReference type="EMBL" id="CAJJDN010000117">
    <property type="protein sequence ID" value="CAD8118403.1"/>
    <property type="molecule type" value="Genomic_DNA"/>
</dbReference>
<organism evidence="1 2">
    <name type="scientific">Paramecium sonneborni</name>
    <dbReference type="NCBI Taxonomy" id="65129"/>
    <lineage>
        <taxon>Eukaryota</taxon>
        <taxon>Sar</taxon>
        <taxon>Alveolata</taxon>
        <taxon>Ciliophora</taxon>
        <taxon>Intramacronucleata</taxon>
        <taxon>Oligohymenophorea</taxon>
        <taxon>Peniculida</taxon>
        <taxon>Parameciidae</taxon>
        <taxon>Paramecium</taxon>
    </lineage>
</organism>
<evidence type="ECO:0000313" key="1">
    <source>
        <dbReference type="EMBL" id="CAD8118403.1"/>
    </source>
</evidence>
<comment type="caution">
    <text evidence="1">The sequence shown here is derived from an EMBL/GenBank/DDBJ whole genome shotgun (WGS) entry which is preliminary data.</text>
</comment>
<keyword evidence="2" id="KW-1185">Reference proteome</keyword>
<reference evidence="1" key="1">
    <citation type="submission" date="2021-01" db="EMBL/GenBank/DDBJ databases">
        <authorList>
            <consortium name="Genoscope - CEA"/>
            <person name="William W."/>
        </authorList>
    </citation>
    <scope>NUCLEOTIDE SEQUENCE</scope>
</reference>
<proteinExistence type="predicted"/>
<name>A0A8S1QS51_9CILI</name>
<dbReference type="Proteomes" id="UP000692954">
    <property type="component" value="Unassembled WGS sequence"/>
</dbReference>
<gene>
    <name evidence="1" type="ORF">PSON_ATCC_30995.1.T1170073</name>
</gene>
<sequence>MKLQNIRTIDFSKANKQIKDLSHKFLQSKMLRKNKENFNPNSSNQDGGAKLLLEALQKPILRNLRDLIRIKESVVCERNIFDEVCSMGVSENSDIGEGFKISFANLSIKQESIVDCESIQPTNAPILLFMVIQNIRRKKMIISFQEIKFFILQRNLSSVNKRLQYAKQEQLRKIIVNKTKQEQLLLQVYLKYWSQQTQLLIFFDHFGSKIKKIYKNKLNEYLIVMRQQIIKREAAQKIFGVINKKLFEYGQNLNRMKNNLHLQNCIKKMIVKQLRCSFQQLQQIRSRSPVIFELLNQLRDNQLRESLKIFKLHVLRQKRRNKSFTYGFEDLNKIMNKLDYKFGFNKLQNKNKNKKIKIMLPTKYLIMILKKLEDRQKNWVLRKLNQ</sequence>
<protein>
    <submittedName>
        <fullName evidence="1">Uncharacterized protein</fullName>
    </submittedName>
</protein>
<dbReference type="OrthoDB" id="298759at2759"/>
<evidence type="ECO:0000313" key="2">
    <source>
        <dbReference type="Proteomes" id="UP000692954"/>
    </source>
</evidence>
<accession>A0A8S1QS51</accession>
<dbReference type="AlphaFoldDB" id="A0A8S1QS51"/>